<keyword evidence="2" id="KW-1185">Reference proteome</keyword>
<protein>
    <submittedName>
        <fullName evidence="1">Uncharacterized protein</fullName>
    </submittedName>
</protein>
<gene>
    <name evidence="1" type="ORF">L2E82_02217</name>
</gene>
<dbReference type="Proteomes" id="UP001055811">
    <property type="component" value="Linkage Group LG01"/>
</dbReference>
<reference evidence="2" key="1">
    <citation type="journal article" date="2022" name="Mol. Ecol. Resour.">
        <title>The genomes of chicory, endive, great burdock and yacon provide insights into Asteraceae palaeo-polyploidization history and plant inulin production.</title>
        <authorList>
            <person name="Fan W."/>
            <person name="Wang S."/>
            <person name="Wang H."/>
            <person name="Wang A."/>
            <person name="Jiang F."/>
            <person name="Liu H."/>
            <person name="Zhao H."/>
            <person name="Xu D."/>
            <person name="Zhang Y."/>
        </authorList>
    </citation>
    <scope>NUCLEOTIDE SEQUENCE [LARGE SCALE GENOMIC DNA]</scope>
    <source>
        <strain evidence="2">cv. Punajuju</strain>
    </source>
</reference>
<sequence>MLVFVPVELRQCVGLVELSPEHNKLIHPLLDFRSGNYSKRGVPVPSDMAYFVDLFARPFNTSAIKMFTKTSCVKQWLLH</sequence>
<name>A0ACB9H1K5_CICIN</name>
<proteinExistence type="predicted"/>
<evidence type="ECO:0000313" key="1">
    <source>
        <dbReference type="EMBL" id="KAI3789422.1"/>
    </source>
</evidence>
<organism evidence="1 2">
    <name type="scientific">Cichorium intybus</name>
    <name type="common">Chicory</name>
    <dbReference type="NCBI Taxonomy" id="13427"/>
    <lineage>
        <taxon>Eukaryota</taxon>
        <taxon>Viridiplantae</taxon>
        <taxon>Streptophyta</taxon>
        <taxon>Embryophyta</taxon>
        <taxon>Tracheophyta</taxon>
        <taxon>Spermatophyta</taxon>
        <taxon>Magnoliopsida</taxon>
        <taxon>eudicotyledons</taxon>
        <taxon>Gunneridae</taxon>
        <taxon>Pentapetalae</taxon>
        <taxon>asterids</taxon>
        <taxon>campanulids</taxon>
        <taxon>Asterales</taxon>
        <taxon>Asteraceae</taxon>
        <taxon>Cichorioideae</taxon>
        <taxon>Cichorieae</taxon>
        <taxon>Cichoriinae</taxon>
        <taxon>Cichorium</taxon>
    </lineage>
</organism>
<accession>A0ACB9H1K5</accession>
<reference evidence="1 2" key="2">
    <citation type="journal article" date="2022" name="Mol. Ecol. Resour.">
        <title>The genomes of chicory, endive, great burdock and yacon provide insights into Asteraceae paleo-polyploidization history and plant inulin production.</title>
        <authorList>
            <person name="Fan W."/>
            <person name="Wang S."/>
            <person name="Wang H."/>
            <person name="Wang A."/>
            <person name="Jiang F."/>
            <person name="Liu H."/>
            <person name="Zhao H."/>
            <person name="Xu D."/>
            <person name="Zhang Y."/>
        </authorList>
    </citation>
    <scope>NUCLEOTIDE SEQUENCE [LARGE SCALE GENOMIC DNA]</scope>
    <source>
        <strain evidence="2">cv. Punajuju</strain>
        <tissue evidence="1">Leaves</tissue>
    </source>
</reference>
<evidence type="ECO:0000313" key="2">
    <source>
        <dbReference type="Proteomes" id="UP001055811"/>
    </source>
</evidence>
<dbReference type="EMBL" id="CM042009">
    <property type="protein sequence ID" value="KAI3789422.1"/>
    <property type="molecule type" value="Genomic_DNA"/>
</dbReference>
<comment type="caution">
    <text evidence="1">The sequence shown here is derived from an EMBL/GenBank/DDBJ whole genome shotgun (WGS) entry which is preliminary data.</text>
</comment>